<accession>A0A284QV22</accession>
<evidence type="ECO:0000313" key="5">
    <source>
        <dbReference type="EMBL" id="SJL00334.1"/>
    </source>
</evidence>
<comment type="function">
    <text evidence="4">Required for the processing of the 20S rRNA-precursor to mature 18S rRNA in a late step of the maturation of 40S ribosomal subunits. Has a physiological role leading to 18S rRNA stability.</text>
</comment>
<gene>
    <name evidence="5" type="ORF">ARMOST_03647</name>
</gene>
<comment type="subunit">
    <text evidence="4">Component of the small ribosomal subunit.</text>
</comment>
<reference evidence="6" key="1">
    <citation type="journal article" date="2017" name="Nat. Ecol. Evol.">
        <title>Genome expansion and lineage-specific genetic innovations in the forest pathogenic fungi Armillaria.</title>
        <authorList>
            <person name="Sipos G."/>
            <person name="Prasanna A.N."/>
            <person name="Walter M.C."/>
            <person name="O'Connor E."/>
            <person name="Balint B."/>
            <person name="Krizsan K."/>
            <person name="Kiss B."/>
            <person name="Hess J."/>
            <person name="Varga T."/>
            <person name="Slot J."/>
            <person name="Riley R."/>
            <person name="Boka B."/>
            <person name="Rigling D."/>
            <person name="Barry K."/>
            <person name="Lee J."/>
            <person name="Mihaltcheva S."/>
            <person name="LaButti K."/>
            <person name="Lipzen A."/>
            <person name="Waldron R."/>
            <person name="Moloney N.M."/>
            <person name="Sperisen C."/>
            <person name="Kredics L."/>
            <person name="Vagvoelgyi C."/>
            <person name="Patrignani A."/>
            <person name="Fitzpatrick D."/>
            <person name="Nagy I."/>
            <person name="Doyle S."/>
            <person name="Anderson J.B."/>
            <person name="Grigoriev I.V."/>
            <person name="Gueldener U."/>
            <person name="Muensterkoetter M."/>
            <person name="Nagy L.G."/>
        </authorList>
    </citation>
    <scope>NUCLEOTIDE SEQUENCE [LARGE SCALE GENOMIC DNA]</scope>
    <source>
        <strain evidence="6">C18/9</strain>
    </source>
</reference>
<dbReference type="GO" id="GO:0006412">
    <property type="term" value="P:translation"/>
    <property type="evidence" value="ECO:0007669"/>
    <property type="project" value="InterPro"/>
</dbReference>
<dbReference type="FunFam" id="3.30.1230.20:FF:000001">
    <property type="entry name" value="40S ribosomal protein S21"/>
    <property type="match status" value="1"/>
</dbReference>
<organism evidence="5 6">
    <name type="scientific">Armillaria ostoyae</name>
    <name type="common">Armillaria root rot fungus</name>
    <dbReference type="NCBI Taxonomy" id="47428"/>
    <lineage>
        <taxon>Eukaryota</taxon>
        <taxon>Fungi</taxon>
        <taxon>Dikarya</taxon>
        <taxon>Basidiomycota</taxon>
        <taxon>Agaricomycotina</taxon>
        <taxon>Agaricomycetes</taxon>
        <taxon>Agaricomycetidae</taxon>
        <taxon>Agaricales</taxon>
        <taxon>Marasmiineae</taxon>
        <taxon>Physalacriaceae</taxon>
        <taxon>Armillaria</taxon>
    </lineage>
</organism>
<sequence>MENDQGALVDLYVPRKCAATNRLITSKDHASVQINIADVDANGRALGTSTTFALCGQVRSQGESDDALNRLATQAGLLKNVWSYQK</sequence>
<dbReference type="Gene3D" id="3.30.1230.20">
    <property type="match status" value="1"/>
</dbReference>
<dbReference type="GO" id="GO:0003735">
    <property type="term" value="F:structural constituent of ribosome"/>
    <property type="evidence" value="ECO:0007669"/>
    <property type="project" value="InterPro"/>
</dbReference>
<dbReference type="GO" id="GO:0006364">
    <property type="term" value="P:rRNA processing"/>
    <property type="evidence" value="ECO:0007669"/>
    <property type="project" value="UniProtKB-KW"/>
</dbReference>
<dbReference type="OrthoDB" id="278325at2759"/>
<dbReference type="Proteomes" id="UP000219338">
    <property type="component" value="Unassembled WGS sequence"/>
</dbReference>
<evidence type="ECO:0000256" key="2">
    <source>
        <dbReference type="ARBA" id="ARBA00022980"/>
    </source>
</evidence>
<dbReference type="STRING" id="47428.A0A284QV22"/>
<dbReference type="PANTHER" id="PTHR10442">
    <property type="entry name" value="40S RIBOSOMAL PROTEIN S21"/>
    <property type="match status" value="1"/>
</dbReference>
<keyword evidence="6" id="KW-1185">Reference proteome</keyword>
<keyword evidence="4" id="KW-0963">Cytoplasm</keyword>
<keyword evidence="3 4" id="KW-0687">Ribonucleoprotein</keyword>
<evidence type="ECO:0000313" key="6">
    <source>
        <dbReference type="Proteomes" id="UP000219338"/>
    </source>
</evidence>
<evidence type="ECO:0000256" key="1">
    <source>
        <dbReference type="ARBA" id="ARBA00010228"/>
    </source>
</evidence>
<evidence type="ECO:0000256" key="4">
    <source>
        <dbReference type="PIRNR" id="PIRNR002148"/>
    </source>
</evidence>
<dbReference type="InterPro" id="IPR038579">
    <property type="entry name" value="Ribosomal_eS21_sf"/>
</dbReference>
<comment type="similarity">
    <text evidence="1 4">Belongs to the eukaryotic ribosomal protein eS21 family.</text>
</comment>
<keyword evidence="4" id="KW-0698">rRNA processing</keyword>
<evidence type="ECO:0000256" key="3">
    <source>
        <dbReference type="ARBA" id="ARBA00023274"/>
    </source>
</evidence>
<dbReference type="AlphaFoldDB" id="A0A284QV22"/>
<keyword evidence="2 4" id="KW-0689">Ribosomal protein</keyword>
<protein>
    <recommendedName>
        <fullName evidence="4">40S ribosomal protein S21</fullName>
    </recommendedName>
</protein>
<dbReference type="Pfam" id="PF01249">
    <property type="entry name" value="Ribosomal_S21e"/>
    <property type="match status" value="1"/>
</dbReference>
<name>A0A284QV22_ARMOS</name>
<dbReference type="GO" id="GO:1990904">
    <property type="term" value="C:ribonucleoprotein complex"/>
    <property type="evidence" value="ECO:0007669"/>
    <property type="project" value="UniProtKB-KW"/>
</dbReference>
<comment type="subcellular location">
    <subcellularLocation>
        <location evidence="4">Cytoplasm</location>
    </subcellularLocation>
</comment>
<dbReference type="GO" id="GO:0022626">
    <property type="term" value="C:cytosolic ribosome"/>
    <property type="evidence" value="ECO:0007669"/>
    <property type="project" value="UniProtKB-ARBA"/>
</dbReference>
<dbReference type="PIRSF" id="PIRSF002148">
    <property type="entry name" value="Ribosomal_S21e"/>
    <property type="match status" value="1"/>
</dbReference>
<dbReference type="OMA" id="GESDACM"/>
<proteinExistence type="inferred from homology"/>
<dbReference type="EMBL" id="FUEG01000002">
    <property type="protein sequence ID" value="SJL00334.1"/>
    <property type="molecule type" value="Genomic_DNA"/>
</dbReference>
<dbReference type="GO" id="GO:0042274">
    <property type="term" value="P:ribosomal small subunit biogenesis"/>
    <property type="evidence" value="ECO:0007669"/>
    <property type="project" value="UniProtKB-ARBA"/>
</dbReference>
<dbReference type="InterPro" id="IPR001931">
    <property type="entry name" value="Ribosomal_eS21"/>
</dbReference>